<keyword evidence="1 7" id="KW-0806">Transcription termination</keyword>
<dbReference type="GO" id="GO:0006353">
    <property type="term" value="P:DNA-templated transcription termination"/>
    <property type="evidence" value="ECO:0007669"/>
    <property type="project" value="UniProtKB-UniRule"/>
</dbReference>
<dbReference type="GO" id="GO:0031564">
    <property type="term" value="P:transcription antitermination"/>
    <property type="evidence" value="ECO:0007669"/>
    <property type="project" value="UniProtKB-UniRule"/>
</dbReference>
<dbReference type="SUPFAM" id="SSF69705">
    <property type="entry name" value="Transcription factor NusA, N-terminal domain"/>
    <property type="match status" value="1"/>
</dbReference>
<dbReference type="FunFam" id="3.30.300.20:FF:000005">
    <property type="entry name" value="Transcription termination/antitermination protein NusA"/>
    <property type="match status" value="1"/>
</dbReference>
<comment type="similarity">
    <text evidence="7">Belongs to the NusA family.</text>
</comment>
<dbReference type="SUPFAM" id="SSF54814">
    <property type="entry name" value="Prokaryotic type KH domain (KH-domain type II)"/>
    <property type="match status" value="2"/>
</dbReference>
<keyword evidence="6 7" id="KW-0804">Transcription</keyword>
<evidence type="ECO:0000256" key="6">
    <source>
        <dbReference type="ARBA" id="ARBA00023163"/>
    </source>
</evidence>
<dbReference type="InterPro" id="IPR012340">
    <property type="entry name" value="NA-bd_OB-fold"/>
</dbReference>
<dbReference type="CDD" id="cd04455">
    <property type="entry name" value="S1_NusA"/>
    <property type="match status" value="1"/>
</dbReference>
<dbReference type="InterPro" id="IPR015946">
    <property type="entry name" value="KH_dom-like_a/b"/>
</dbReference>
<evidence type="ECO:0000256" key="3">
    <source>
        <dbReference type="ARBA" id="ARBA00022814"/>
    </source>
</evidence>
<dbReference type="InterPro" id="IPR003029">
    <property type="entry name" value="S1_domain"/>
</dbReference>
<dbReference type="InterPro" id="IPR009019">
    <property type="entry name" value="KH_sf_prok-type"/>
</dbReference>
<dbReference type="OrthoDB" id="9807233at2"/>
<comment type="function">
    <text evidence="7">Participates in both transcription termination and antitermination.</text>
</comment>
<dbReference type="Proteomes" id="UP000068137">
    <property type="component" value="Chromosome"/>
</dbReference>
<dbReference type="InterPro" id="IPR010213">
    <property type="entry name" value="TF_NusA"/>
</dbReference>
<organism evidence="9 10">
    <name type="scientific">Lawsonella clevelandensis</name>
    <dbReference type="NCBI Taxonomy" id="1528099"/>
    <lineage>
        <taxon>Bacteria</taxon>
        <taxon>Bacillati</taxon>
        <taxon>Actinomycetota</taxon>
        <taxon>Actinomycetes</taxon>
        <taxon>Mycobacteriales</taxon>
        <taxon>Lawsonellaceae</taxon>
        <taxon>Lawsonella</taxon>
    </lineage>
</organism>
<dbReference type="Pfam" id="PF26594">
    <property type="entry name" value="KH_NusA_2nd"/>
    <property type="match status" value="1"/>
</dbReference>
<dbReference type="RefSeq" id="WP_053961434.1">
    <property type="nucleotide sequence ID" value="NZ_CP012390.1"/>
</dbReference>
<keyword evidence="9" id="KW-0648">Protein biosynthesis</keyword>
<dbReference type="SUPFAM" id="SSF50249">
    <property type="entry name" value="Nucleic acid-binding proteins"/>
    <property type="match status" value="1"/>
</dbReference>
<dbReference type="SMART" id="SM00316">
    <property type="entry name" value="S1"/>
    <property type="match status" value="1"/>
</dbReference>
<dbReference type="AlphaFoldDB" id="A0A0M4M7J6"/>
<evidence type="ECO:0000256" key="1">
    <source>
        <dbReference type="ARBA" id="ARBA00022472"/>
    </source>
</evidence>
<sequence>MNIDLAALRMIEAEKGIPVKDMIETIRQALLSAYRHTESHQPHASIDINEKTGAVTVLVKEFDEDGAIISEYDDTPNNFGRVAATTARQVILQRLRDAENDRTYGQYAAQQGEIVAGIVQRDAAANKRGMVVVQLGTEMDSQEGILAPSEQVPGEHYNHGDRLKCFVVGVRRGTSSTQILLSRTHPNMVRELFRLEVPEIDAGEVEITSVAREAGHRSKIAVRSLKEGINAKGACIGTMGQRVRNVMRELGGEKIDIVDWDDDPAVFVGNALSPAKALSVTVLDEETKAARVIVPDYQLSLAIGKEGQNARLAARLTGWRIDIRSDGVSTEPPERAEA</sequence>
<dbReference type="PANTHER" id="PTHR22648">
    <property type="entry name" value="TRANSCRIPTION TERMINATION FACTOR NUSA"/>
    <property type="match status" value="1"/>
</dbReference>
<dbReference type="InterPro" id="IPR058582">
    <property type="entry name" value="KH_NusA_2nd"/>
</dbReference>
<dbReference type="CDD" id="cd02134">
    <property type="entry name" value="KH-II_NusA_rpt1"/>
    <property type="match status" value="1"/>
</dbReference>
<keyword evidence="9" id="KW-0251">Elongation factor</keyword>
<evidence type="ECO:0000256" key="2">
    <source>
        <dbReference type="ARBA" id="ARBA00022490"/>
    </source>
</evidence>
<keyword evidence="2 7" id="KW-0963">Cytoplasm</keyword>
<evidence type="ECO:0000313" key="9">
    <source>
        <dbReference type="EMBL" id="ALE18538.1"/>
    </source>
</evidence>
<dbReference type="HAMAP" id="MF_00945_B">
    <property type="entry name" value="NusA_B"/>
    <property type="match status" value="1"/>
</dbReference>
<comment type="subunit">
    <text evidence="7">Monomer. Binds directly to the core enzyme of the DNA-dependent RNA polymerase and to nascent RNA.</text>
</comment>
<dbReference type="InterPro" id="IPR025249">
    <property type="entry name" value="TF_NusA_KH_1st"/>
</dbReference>
<dbReference type="STRING" id="1528099.AL705_01035"/>
<dbReference type="GO" id="GO:0003723">
    <property type="term" value="F:RNA binding"/>
    <property type="evidence" value="ECO:0007669"/>
    <property type="project" value="UniProtKB-UniRule"/>
</dbReference>
<dbReference type="GO" id="GO:0003700">
    <property type="term" value="F:DNA-binding transcription factor activity"/>
    <property type="evidence" value="ECO:0007669"/>
    <property type="project" value="InterPro"/>
</dbReference>
<accession>A0A0M4M7J6</accession>
<dbReference type="Gene3D" id="3.30.1480.10">
    <property type="entry name" value="NusA, N-terminal domain"/>
    <property type="match status" value="1"/>
</dbReference>
<dbReference type="InterPro" id="IPR036555">
    <property type="entry name" value="NusA_N_sf"/>
</dbReference>
<gene>
    <name evidence="7" type="primary">nusA</name>
    <name evidence="9" type="ORF">AL705_01035</name>
</gene>
<keyword evidence="4 7" id="KW-0694">RNA-binding</keyword>
<dbReference type="KEGG" id="cbq:AL705_01035"/>
<comment type="subcellular location">
    <subcellularLocation>
        <location evidence="7">Cytoplasm</location>
    </subcellularLocation>
</comment>
<dbReference type="PROSITE" id="PS50126">
    <property type="entry name" value="S1"/>
    <property type="match status" value="1"/>
</dbReference>
<dbReference type="PROSITE" id="PS50084">
    <property type="entry name" value="KH_TYPE_1"/>
    <property type="match status" value="1"/>
</dbReference>
<dbReference type="Pfam" id="PF13184">
    <property type="entry name" value="KH_NusA_1st"/>
    <property type="match status" value="1"/>
</dbReference>
<dbReference type="InterPro" id="IPR013735">
    <property type="entry name" value="TF_NusA_N"/>
</dbReference>
<dbReference type="CDD" id="cd22529">
    <property type="entry name" value="KH-II_NusA_rpt2"/>
    <property type="match status" value="1"/>
</dbReference>
<dbReference type="InterPro" id="IPR030842">
    <property type="entry name" value="TF_NusA_bacterial"/>
</dbReference>
<keyword evidence="3 7" id="KW-0889">Transcription antitermination</keyword>
<protein>
    <recommendedName>
        <fullName evidence="7">Transcription termination/antitermination protein NusA</fullName>
    </recommendedName>
</protein>
<keyword evidence="5 7" id="KW-0805">Transcription regulation</keyword>
<dbReference type="Pfam" id="PF08529">
    <property type="entry name" value="NusA_N"/>
    <property type="match status" value="2"/>
</dbReference>
<proteinExistence type="inferred from homology"/>
<dbReference type="Gene3D" id="2.40.50.140">
    <property type="entry name" value="Nucleic acid-binding proteins"/>
    <property type="match status" value="1"/>
</dbReference>
<dbReference type="PANTHER" id="PTHR22648:SF0">
    <property type="entry name" value="TRANSCRIPTION TERMINATION_ANTITERMINATION PROTEIN NUSA"/>
    <property type="match status" value="1"/>
</dbReference>
<name>A0A0M4M7J6_9ACTN</name>
<reference evidence="9 10" key="1">
    <citation type="journal article" date="2015" name="Genome Announc.">
        <title>Complete Genome Sequences for Two Strains of a Novel Fastidious, Partially Acid-Fast, Gram-Positive Corynebacterineae Bacterium, Derived from Human Clinical Samples.</title>
        <authorList>
            <person name="Nicholson A.C."/>
            <person name="Bell M."/>
            <person name="Humrighouse B.W."/>
            <person name="McQuiston J.R."/>
        </authorList>
    </citation>
    <scope>NUCLEOTIDE SEQUENCE [LARGE SCALE GENOMIC DNA]</scope>
    <source>
        <strain evidence="9 10">X1698</strain>
    </source>
</reference>
<dbReference type="Gene3D" id="3.30.300.20">
    <property type="match status" value="2"/>
</dbReference>
<evidence type="ECO:0000256" key="4">
    <source>
        <dbReference type="ARBA" id="ARBA00022884"/>
    </source>
</evidence>
<evidence type="ECO:0000256" key="7">
    <source>
        <dbReference type="HAMAP-Rule" id="MF_00945"/>
    </source>
</evidence>
<evidence type="ECO:0000313" key="10">
    <source>
        <dbReference type="Proteomes" id="UP000068137"/>
    </source>
</evidence>
<dbReference type="GO" id="GO:0003746">
    <property type="term" value="F:translation elongation factor activity"/>
    <property type="evidence" value="ECO:0007669"/>
    <property type="project" value="UniProtKB-KW"/>
</dbReference>
<dbReference type="GO" id="GO:0005829">
    <property type="term" value="C:cytosol"/>
    <property type="evidence" value="ECO:0007669"/>
    <property type="project" value="TreeGrafter"/>
</dbReference>
<evidence type="ECO:0000256" key="5">
    <source>
        <dbReference type="ARBA" id="ARBA00023015"/>
    </source>
</evidence>
<feature type="domain" description="S1 motif" evidence="8">
    <location>
        <begin position="112"/>
        <end position="184"/>
    </location>
</feature>
<evidence type="ECO:0000259" key="8">
    <source>
        <dbReference type="PROSITE" id="PS50126"/>
    </source>
</evidence>
<dbReference type="FunFam" id="3.30.300.20:FF:000002">
    <property type="entry name" value="Transcription termination/antitermination protein NusA"/>
    <property type="match status" value="1"/>
</dbReference>
<dbReference type="PATRIC" id="fig|1562462.4.peg.213"/>
<dbReference type="EMBL" id="CP012390">
    <property type="protein sequence ID" value="ALE18538.1"/>
    <property type="molecule type" value="Genomic_DNA"/>
</dbReference>
<dbReference type="NCBIfam" id="TIGR01953">
    <property type="entry name" value="NusA"/>
    <property type="match status" value="1"/>
</dbReference>